<organism evidence="6 7">
    <name type="scientific">Priapulus caudatus</name>
    <name type="common">Priapulid worm</name>
    <dbReference type="NCBI Taxonomy" id="37621"/>
    <lineage>
        <taxon>Eukaryota</taxon>
        <taxon>Metazoa</taxon>
        <taxon>Ecdysozoa</taxon>
        <taxon>Scalidophora</taxon>
        <taxon>Priapulida</taxon>
        <taxon>Priapulimorpha</taxon>
        <taxon>Priapulimorphida</taxon>
        <taxon>Priapulidae</taxon>
        <taxon>Priapulus</taxon>
    </lineage>
</organism>
<protein>
    <submittedName>
        <fullName evidence="7">Forkhead box protein D3-like</fullName>
    </submittedName>
</protein>
<dbReference type="PROSITE" id="PS00658">
    <property type="entry name" value="FORK_HEAD_2"/>
    <property type="match status" value="1"/>
</dbReference>
<dbReference type="Pfam" id="PF00250">
    <property type="entry name" value="Forkhead"/>
    <property type="match status" value="1"/>
</dbReference>
<evidence type="ECO:0000313" key="7">
    <source>
        <dbReference type="RefSeq" id="XP_014668251.1"/>
    </source>
</evidence>
<gene>
    <name evidence="7" type="primary">LOC106809616</name>
</gene>
<evidence type="ECO:0000256" key="3">
    <source>
        <dbReference type="PROSITE-ProRule" id="PRU00089"/>
    </source>
</evidence>
<dbReference type="InterPro" id="IPR050211">
    <property type="entry name" value="FOX_domain-containing"/>
</dbReference>
<evidence type="ECO:0000259" key="5">
    <source>
        <dbReference type="PROSITE" id="PS50039"/>
    </source>
</evidence>
<dbReference type="GeneID" id="106809616"/>
<dbReference type="InterPro" id="IPR036388">
    <property type="entry name" value="WH-like_DNA-bd_sf"/>
</dbReference>
<dbReference type="InterPro" id="IPR030456">
    <property type="entry name" value="TF_fork_head_CS_2"/>
</dbReference>
<dbReference type="InterPro" id="IPR036390">
    <property type="entry name" value="WH_DNA-bd_sf"/>
</dbReference>
<dbReference type="PRINTS" id="PR00053">
    <property type="entry name" value="FORKHEAD"/>
</dbReference>
<accession>A0ABM1E7T0</accession>
<feature type="region of interest" description="Disordered" evidence="4">
    <location>
        <begin position="35"/>
        <end position="62"/>
    </location>
</feature>
<dbReference type="PANTHER" id="PTHR11829">
    <property type="entry name" value="FORKHEAD BOX PROTEIN"/>
    <property type="match status" value="1"/>
</dbReference>
<keyword evidence="1 3" id="KW-0238">DNA-binding</keyword>
<evidence type="ECO:0000256" key="2">
    <source>
        <dbReference type="ARBA" id="ARBA00023242"/>
    </source>
</evidence>
<dbReference type="RefSeq" id="XP_014668251.1">
    <property type="nucleotide sequence ID" value="XM_014812765.1"/>
</dbReference>
<dbReference type="Gene3D" id="1.10.10.10">
    <property type="entry name" value="Winged helix-like DNA-binding domain superfamily/Winged helix DNA-binding domain"/>
    <property type="match status" value="1"/>
</dbReference>
<dbReference type="SUPFAM" id="SSF46785">
    <property type="entry name" value="Winged helix' DNA-binding domain"/>
    <property type="match status" value="1"/>
</dbReference>
<feature type="region of interest" description="Disordered" evidence="4">
    <location>
        <begin position="75"/>
        <end position="159"/>
    </location>
</feature>
<proteinExistence type="predicted"/>
<feature type="compositionally biased region" description="Low complexity" evidence="4">
    <location>
        <begin position="40"/>
        <end position="56"/>
    </location>
</feature>
<name>A0ABM1E7T0_PRICU</name>
<feature type="DNA-binding region" description="Fork-head" evidence="3">
    <location>
        <begin position="162"/>
        <end position="256"/>
    </location>
</feature>
<evidence type="ECO:0000256" key="4">
    <source>
        <dbReference type="SAM" id="MobiDB-lite"/>
    </source>
</evidence>
<dbReference type="PROSITE" id="PS50039">
    <property type="entry name" value="FORK_HEAD_3"/>
    <property type="match status" value="1"/>
</dbReference>
<feature type="domain" description="Fork-head" evidence="5">
    <location>
        <begin position="162"/>
        <end position="256"/>
    </location>
</feature>
<dbReference type="PANTHER" id="PTHR11829:SF402">
    <property type="entry name" value="FORK HEAD DOMAIN-CONTAINING PROTEIN FD3-RELATED"/>
    <property type="match status" value="1"/>
</dbReference>
<dbReference type="SMART" id="SM00339">
    <property type="entry name" value="FH"/>
    <property type="match status" value="1"/>
</dbReference>
<feature type="compositionally biased region" description="Acidic residues" evidence="4">
    <location>
        <begin position="87"/>
        <end position="110"/>
    </location>
</feature>
<evidence type="ECO:0000256" key="1">
    <source>
        <dbReference type="ARBA" id="ARBA00023125"/>
    </source>
</evidence>
<evidence type="ECO:0000313" key="6">
    <source>
        <dbReference type="Proteomes" id="UP000695022"/>
    </source>
</evidence>
<dbReference type="InterPro" id="IPR001766">
    <property type="entry name" value="Fork_head_dom"/>
</dbReference>
<comment type="subcellular location">
    <subcellularLocation>
        <location evidence="3">Nucleus</location>
    </subcellularLocation>
</comment>
<sequence length="483" mass="52570">MCDDDDDAADSAAMLPMRMPCTAEEISFHNSNNGFKHLMSAAAPPDGAATDDPSPTSDVASDGRVVGHEHALLLLPCPKRSETPVNVDDDDDDDVADDDDAFVGDLDSDNCDAMRHAEEGSDGEMTSFKVESEADSGKENREEGGDDEGGNGEQKAKGNTVKPPYSYIALITMSILQSPSKKLTLSGICDFIMNRFPFYREKFPAWQNSIRHNLSLNDCFVKIPREPGNPGKGNYWTLDPASEDMFDNGSFLRRRKRYKRTQPDLMRQPTAFMAATSPYGHQFLHGHHPHAGLPYPYMSPMPTPVQLMTRGELDRSTLNPLAYNTGVSSMPSAVCKPSPSARPPGAVFSIDNIIGNHDSSPAQLQQLLHGRGANSAFTAAMPLAGVTAADVEKYHRQLAAGNLLGLSPADFEQYRQLALASAAGLSAVELEKYRQFLPNPAAVDFEKYRQLLGQHADAADKHGRMMDRVGPAIGTGVPVSMWR</sequence>
<reference evidence="7" key="1">
    <citation type="submission" date="2025-08" db="UniProtKB">
        <authorList>
            <consortium name="RefSeq"/>
        </authorList>
    </citation>
    <scope>IDENTIFICATION</scope>
</reference>
<keyword evidence="2 3" id="KW-0539">Nucleus</keyword>
<feature type="compositionally biased region" description="Basic and acidic residues" evidence="4">
    <location>
        <begin position="130"/>
        <end position="143"/>
    </location>
</feature>
<keyword evidence="6" id="KW-1185">Reference proteome</keyword>
<dbReference type="Proteomes" id="UP000695022">
    <property type="component" value="Unplaced"/>
</dbReference>
<dbReference type="CDD" id="cd20048">
    <property type="entry name" value="FH_FOXD4-like"/>
    <property type="match status" value="1"/>
</dbReference>